<dbReference type="InterPro" id="IPR049326">
    <property type="entry name" value="Rhodopsin_dom_fungi"/>
</dbReference>
<dbReference type="PANTHER" id="PTHR33048">
    <property type="entry name" value="PTH11-LIKE INTEGRAL MEMBRANE PROTEIN (AFU_ORTHOLOGUE AFUA_5G11245)"/>
    <property type="match status" value="1"/>
</dbReference>
<evidence type="ECO:0000313" key="9">
    <source>
        <dbReference type="Proteomes" id="UP000248961"/>
    </source>
</evidence>
<name>A0A395I5U3_ASPHC</name>
<dbReference type="GeneID" id="37201032"/>
<evidence type="ECO:0000256" key="4">
    <source>
        <dbReference type="ARBA" id="ARBA00023136"/>
    </source>
</evidence>
<feature type="transmembrane region" description="Helical" evidence="6">
    <location>
        <begin position="176"/>
        <end position="195"/>
    </location>
</feature>
<dbReference type="OrthoDB" id="444631at2759"/>
<evidence type="ECO:0000259" key="7">
    <source>
        <dbReference type="Pfam" id="PF20684"/>
    </source>
</evidence>
<dbReference type="GO" id="GO:0016020">
    <property type="term" value="C:membrane"/>
    <property type="evidence" value="ECO:0007669"/>
    <property type="project" value="UniProtKB-SubCell"/>
</dbReference>
<evidence type="ECO:0000256" key="2">
    <source>
        <dbReference type="ARBA" id="ARBA00022692"/>
    </source>
</evidence>
<evidence type="ECO:0000256" key="6">
    <source>
        <dbReference type="SAM" id="Phobius"/>
    </source>
</evidence>
<evidence type="ECO:0000256" key="5">
    <source>
        <dbReference type="ARBA" id="ARBA00038359"/>
    </source>
</evidence>
<protein>
    <recommendedName>
        <fullName evidence="7">Rhodopsin domain-containing protein</fullName>
    </recommendedName>
</protein>
<keyword evidence="2 6" id="KW-0812">Transmembrane</keyword>
<feature type="domain" description="Rhodopsin" evidence="7">
    <location>
        <begin position="35"/>
        <end position="267"/>
    </location>
</feature>
<dbReference type="AlphaFoldDB" id="A0A395I5U3"/>
<dbReference type="Proteomes" id="UP000248961">
    <property type="component" value="Unassembled WGS sequence"/>
</dbReference>
<organism evidence="8 9">
    <name type="scientific">Aspergillus homomorphus (strain CBS 101889)</name>
    <dbReference type="NCBI Taxonomy" id="1450537"/>
    <lineage>
        <taxon>Eukaryota</taxon>
        <taxon>Fungi</taxon>
        <taxon>Dikarya</taxon>
        <taxon>Ascomycota</taxon>
        <taxon>Pezizomycotina</taxon>
        <taxon>Eurotiomycetes</taxon>
        <taxon>Eurotiomycetidae</taxon>
        <taxon>Eurotiales</taxon>
        <taxon>Aspergillaceae</taxon>
        <taxon>Aspergillus</taxon>
        <taxon>Aspergillus subgen. Circumdati</taxon>
    </lineage>
</organism>
<feature type="transmembrane region" description="Helical" evidence="6">
    <location>
        <begin position="247"/>
        <end position="269"/>
    </location>
</feature>
<feature type="transmembrane region" description="Helical" evidence="6">
    <location>
        <begin position="86"/>
        <end position="113"/>
    </location>
</feature>
<keyword evidence="9" id="KW-1185">Reference proteome</keyword>
<feature type="transmembrane region" description="Helical" evidence="6">
    <location>
        <begin position="207"/>
        <end position="227"/>
    </location>
</feature>
<dbReference type="EMBL" id="KZ824272">
    <property type="protein sequence ID" value="RAL15146.1"/>
    <property type="molecule type" value="Genomic_DNA"/>
</dbReference>
<dbReference type="STRING" id="1450537.A0A395I5U3"/>
<dbReference type="VEuPathDB" id="FungiDB:BO97DRAFT_421939"/>
<reference evidence="8 9" key="1">
    <citation type="submission" date="2018-02" db="EMBL/GenBank/DDBJ databases">
        <title>The genomes of Aspergillus section Nigri reveals drivers in fungal speciation.</title>
        <authorList>
            <consortium name="DOE Joint Genome Institute"/>
            <person name="Vesth T.C."/>
            <person name="Nybo J."/>
            <person name="Theobald S."/>
            <person name="Brandl J."/>
            <person name="Frisvad J.C."/>
            <person name="Nielsen K.F."/>
            <person name="Lyhne E.K."/>
            <person name="Kogle M.E."/>
            <person name="Kuo A."/>
            <person name="Riley R."/>
            <person name="Clum A."/>
            <person name="Nolan M."/>
            <person name="Lipzen A."/>
            <person name="Salamov A."/>
            <person name="Henrissat B."/>
            <person name="Wiebenga A."/>
            <person name="De vries R.P."/>
            <person name="Grigoriev I.V."/>
            <person name="Mortensen U.H."/>
            <person name="Andersen M.R."/>
            <person name="Baker S.E."/>
        </authorList>
    </citation>
    <scope>NUCLEOTIDE SEQUENCE [LARGE SCALE GENOMIC DNA]</scope>
    <source>
        <strain evidence="8 9">CBS 101889</strain>
    </source>
</reference>
<evidence type="ECO:0000256" key="1">
    <source>
        <dbReference type="ARBA" id="ARBA00004141"/>
    </source>
</evidence>
<comment type="subcellular location">
    <subcellularLocation>
        <location evidence="1">Membrane</location>
        <topology evidence="1">Multi-pass membrane protein</topology>
    </subcellularLocation>
</comment>
<feature type="transmembrane region" description="Helical" evidence="6">
    <location>
        <begin position="17"/>
        <end position="39"/>
    </location>
</feature>
<dbReference type="InterPro" id="IPR052337">
    <property type="entry name" value="SAT4-like"/>
</dbReference>
<feature type="transmembrane region" description="Helical" evidence="6">
    <location>
        <begin position="125"/>
        <end position="147"/>
    </location>
</feature>
<accession>A0A395I5U3</accession>
<dbReference type="Pfam" id="PF20684">
    <property type="entry name" value="Fung_rhodopsin"/>
    <property type="match status" value="1"/>
</dbReference>
<evidence type="ECO:0000256" key="3">
    <source>
        <dbReference type="ARBA" id="ARBA00022989"/>
    </source>
</evidence>
<keyword evidence="3 6" id="KW-1133">Transmembrane helix</keyword>
<keyword evidence="4 6" id="KW-0472">Membrane</keyword>
<dbReference type="RefSeq" id="XP_025554300.1">
    <property type="nucleotide sequence ID" value="XM_025696743.1"/>
</dbReference>
<comment type="similarity">
    <text evidence="5">Belongs to the SAT4 family.</text>
</comment>
<evidence type="ECO:0000313" key="8">
    <source>
        <dbReference type="EMBL" id="RAL15146.1"/>
    </source>
</evidence>
<feature type="transmembrane region" description="Helical" evidence="6">
    <location>
        <begin position="51"/>
        <end position="74"/>
    </location>
</feature>
<sequence>MNPLALIIQPSALKPPVFAAVASFLCALSACFIALRLWTNLTHLRKLYVDDYLSVLALLILIWNSVTFGILINALNSNPDDVTIPYLTRLVAVGIASGNSAIYSVKLPLLFMLIRTFGIKTWLRWTCLFLITFGTLGGLTTLLYAGISCSPDLHEPTTPFLVSCVSVLTDATIARGSLSLFIDVIVFILPLPIILKLKMPLRKRIGLAFAFATGLLAITASALGLYFNAAQSQASSTNFANALMFRQVHVVESAVVLMVSCTPCIHLFWNKHGNAFRSFLRLGGTAVSNATTTSSESHLVRSEANKDRIQVRMDQYIELEEGIAQGEKKPLYEARAVGLTH</sequence>
<dbReference type="PANTHER" id="PTHR33048:SF146">
    <property type="entry name" value="INTEGRAL MEMBRANE PROTEIN"/>
    <property type="match status" value="1"/>
</dbReference>
<proteinExistence type="inferred from homology"/>
<gene>
    <name evidence="8" type="ORF">BO97DRAFT_421939</name>
</gene>